<reference evidence="1 2" key="1">
    <citation type="submission" date="2016-08" db="EMBL/GenBank/DDBJ databases">
        <title>Genomes of anaerobic fungi encode conserved fungal cellulosomes for biomass hydrolysis.</title>
        <authorList>
            <consortium name="DOE Joint Genome Institute"/>
            <person name="Haitjema C.H."/>
            <person name="Gilmore S.P."/>
            <person name="Henske J.K."/>
            <person name="Solomon K.V."/>
            <person name="De Groot R."/>
            <person name="Kuo A."/>
            <person name="Mondo S.J."/>
            <person name="Salamov A.A."/>
            <person name="Labutti K."/>
            <person name="Zhao Z."/>
            <person name="Chiniquy J."/>
            <person name="Barry K."/>
            <person name="Brewer H.M."/>
            <person name="Purvine S.O."/>
            <person name="Wright A.T."/>
            <person name="Boxma B."/>
            <person name="Van Alen T."/>
            <person name="Hackstein J.H."/>
            <person name="Baker S.E."/>
            <person name="Grigoriev I.V."/>
            <person name="O'Malley M.A."/>
        </authorList>
    </citation>
    <scope>NUCLEOTIDE SEQUENCE [LARGE SCALE GENOMIC DNA]</scope>
    <source>
        <strain evidence="2">finn</strain>
    </source>
</reference>
<name>A0A1Y1VMN2_9FUNG</name>
<dbReference type="Proteomes" id="UP000193719">
    <property type="component" value="Unassembled WGS sequence"/>
</dbReference>
<accession>A0A1Y1VMN2</accession>
<organism evidence="1 2">
    <name type="scientific">Piromyces finnis</name>
    <dbReference type="NCBI Taxonomy" id="1754191"/>
    <lineage>
        <taxon>Eukaryota</taxon>
        <taxon>Fungi</taxon>
        <taxon>Fungi incertae sedis</taxon>
        <taxon>Chytridiomycota</taxon>
        <taxon>Chytridiomycota incertae sedis</taxon>
        <taxon>Neocallimastigomycetes</taxon>
        <taxon>Neocallimastigales</taxon>
        <taxon>Neocallimastigaceae</taxon>
        <taxon>Piromyces</taxon>
    </lineage>
</organism>
<reference evidence="1 2" key="2">
    <citation type="submission" date="2016-08" db="EMBL/GenBank/DDBJ databases">
        <title>Pervasive Adenine N6-methylation of Active Genes in Fungi.</title>
        <authorList>
            <consortium name="DOE Joint Genome Institute"/>
            <person name="Mondo S.J."/>
            <person name="Dannebaum R.O."/>
            <person name="Kuo R.C."/>
            <person name="Labutti K."/>
            <person name="Haridas S."/>
            <person name="Kuo A."/>
            <person name="Salamov A."/>
            <person name="Ahrendt S.R."/>
            <person name="Lipzen A."/>
            <person name="Sullivan W."/>
            <person name="Andreopoulos W.B."/>
            <person name="Clum A."/>
            <person name="Lindquist E."/>
            <person name="Daum C."/>
            <person name="Ramamoorthy G.K."/>
            <person name="Gryganskyi A."/>
            <person name="Culley D."/>
            <person name="Magnuson J.K."/>
            <person name="James T.Y."/>
            <person name="O'Malley M.A."/>
            <person name="Stajich J.E."/>
            <person name="Spatafora J.W."/>
            <person name="Visel A."/>
            <person name="Grigoriev I.V."/>
        </authorList>
    </citation>
    <scope>NUCLEOTIDE SEQUENCE [LARGE SCALE GENOMIC DNA]</scope>
    <source>
        <strain evidence="2">finn</strain>
    </source>
</reference>
<dbReference type="STRING" id="1754191.A0A1Y1VMN2"/>
<protein>
    <submittedName>
        <fullName evidence="1">Uncharacterized protein</fullName>
    </submittedName>
</protein>
<evidence type="ECO:0000313" key="2">
    <source>
        <dbReference type="Proteomes" id="UP000193719"/>
    </source>
</evidence>
<dbReference type="OrthoDB" id="2423195at2759"/>
<comment type="caution">
    <text evidence="1">The sequence shown here is derived from an EMBL/GenBank/DDBJ whole genome shotgun (WGS) entry which is preliminary data.</text>
</comment>
<evidence type="ECO:0000313" key="1">
    <source>
        <dbReference type="EMBL" id="ORX60039.1"/>
    </source>
</evidence>
<keyword evidence="2" id="KW-1185">Reference proteome</keyword>
<dbReference type="EMBL" id="MCFH01000002">
    <property type="protein sequence ID" value="ORX60039.1"/>
    <property type="molecule type" value="Genomic_DNA"/>
</dbReference>
<sequence>MLSNIIYEAEEQKAIQIIGFKKVLKKYFLSKAKKVRNMNNITYRILSFIFYSCIFYNEKIKNINFNYLSNFYYEDSKEDCSILKILIDSWNILSEELFKRDIDNIQIFINMIIPDISKLIIENSNAMTESEVRNNFEELCNQIIERAINNYTNYYPVYINNNKEILQINDDTIKSILQETTNFNNLSKDDYPLIQYFYAASYPSYEGFYKEFYSLQDNLKYPVLANYLKSTQENSEKIKLLQNFHLINPLITYSLEKYSNKISRKEAKEIIIKNELENDKYMKKLFINFKKGWKNIYQKLSNYDCSGKLPEMFIEENKCLSYILNDYHENNYGKYISTVYKDFITYQNEIYYFKISRK</sequence>
<gene>
    <name evidence="1" type="ORF">BCR36DRAFT_579480</name>
</gene>
<dbReference type="AlphaFoldDB" id="A0A1Y1VMN2"/>
<proteinExistence type="predicted"/>